<evidence type="ECO:0000313" key="1">
    <source>
        <dbReference type="EMBL" id="EKU77365.1"/>
    </source>
</evidence>
<dbReference type="Proteomes" id="UP000009891">
    <property type="component" value="Unassembled WGS sequence"/>
</dbReference>
<dbReference type="InterPro" id="IPR046257">
    <property type="entry name" value="DUF6290"/>
</dbReference>
<dbReference type="Pfam" id="PF19807">
    <property type="entry name" value="DUF6290"/>
    <property type="match status" value="1"/>
</dbReference>
<dbReference type="RefSeq" id="WP_006556966.1">
    <property type="nucleotide sequence ID" value="NZ_JH992939.1"/>
</dbReference>
<dbReference type="PATRIC" id="fig|883156.3.peg.2037"/>
<protein>
    <submittedName>
        <fullName evidence="1">Uncharacterized protein</fullName>
    </submittedName>
</protein>
<keyword evidence="2" id="KW-1185">Reference proteome</keyword>
<dbReference type="AlphaFoldDB" id="K9DIY8"/>
<evidence type="ECO:0000313" key="2">
    <source>
        <dbReference type="Proteomes" id="UP000009891"/>
    </source>
</evidence>
<organism evidence="1 2">
    <name type="scientific">Veillonella seminalis ACS-216-V-Col6b</name>
    <dbReference type="NCBI Taxonomy" id="883156"/>
    <lineage>
        <taxon>Bacteria</taxon>
        <taxon>Bacillati</taxon>
        <taxon>Bacillota</taxon>
        <taxon>Negativicutes</taxon>
        <taxon>Veillonellales</taxon>
        <taxon>Veillonellaceae</taxon>
        <taxon>Veillonella</taxon>
    </lineage>
</organism>
<comment type="caution">
    <text evidence="1">The sequence shown here is derived from an EMBL/GenBank/DDBJ whole genome shotgun (WGS) entry which is preliminary data.</text>
</comment>
<dbReference type="NCBIfam" id="NF046040">
    <property type="entry name" value="RelB_antitoxin"/>
    <property type="match status" value="1"/>
</dbReference>
<gene>
    <name evidence="1" type="ORF">HMPREF9282_02082</name>
</gene>
<name>K9DIY8_9FIRM</name>
<accession>K9DIY8</accession>
<dbReference type="HOGENOM" id="CLU_155311_8_1_9"/>
<sequence>MSSIVSVRMNKKEADILQQAASFYGCAVSSLLKKLALEKLEDDFDLAMIAKYEDAKKAGTVETKPIETLFNELNI</sequence>
<reference evidence="1 2" key="1">
    <citation type="submission" date="2012-09" db="EMBL/GenBank/DDBJ databases">
        <title>The Genome Sequence of Veillonella ratti ACS-216-V-COL6B.</title>
        <authorList>
            <consortium name="The Broad Institute Genome Sequencing Platform"/>
            <person name="Earl A."/>
            <person name="Ward D."/>
            <person name="Feldgarden M."/>
            <person name="Gevers D."/>
            <person name="Saerens B."/>
            <person name="Vaneechoutte M."/>
            <person name="Walker B."/>
            <person name="Young S.K."/>
            <person name="Zeng Q."/>
            <person name="Gargeya S."/>
            <person name="Fitzgerald M."/>
            <person name="Haas B."/>
            <person name="Abouelleil A."/>
            <person name="Alvarado L."/>
            <person name="Arachchi H.M."/>
            <person name="Berlin A."/>
            <person name="Chapman S.B."/>
            <person name="Goldberg J."/>
            <person name="Griggs A."/>
            <person name="Gujja S."/>
            <person name="Hansen M."/>
            <person name="Howarth C."/>
            <person name="Imamovic A."/>
            <person name="Larimer J."/>
            <person name="McCowen C."/>
            <person name="Montmayeur A."/>
            <person name="Murphy C."/>
            <person name="Neiman D."/>
            <person name="Pearson M."/>
            <person name="Priest M."/>
            <person name="Roberts A."/>
            <person name="Saif S."/>
            <person name="Shea T."/>
            <person name="Sisk P."/>
            <person name="Sykes S."/>
            <person name="Wortman J."/>
            <person name="Nusbaum C."/>
            <person name="Birren B."/>
        </authorList>
    </citation>
    <scope>NUCLEOTIDE SEQUENCE [LARGE SCALE GENOMIC DNA]</scope>
    <source>
        <strain evidence="1 2">ACS-216-V-Col6b</strain>
    </source>
</reference>
<dbReference type="OrthoDB" id="3267617at2"/>
<dbReference type="EMBL" id="AHAF01000023">
    <property type="protein sequence ID" value="EKU77365.1"/>
    <property type="molecule type" value="Genomic_DNA"/>
</dbReference>
<proteinExistence type="predicted"/>